<keyword evidence="3" id="KW-0998">Cell outer membrane</keyword>
<reference evidence="5 8" key="2">
    <citation type="submission" date="2016-03" db="EMBL/GenBank/DDBJ databases">
        <authorList>
            <person name="Ploux O."/>
        </authorList>
    </citation>
    <scope>NUCLEOTIDE SEQUENCE [LARGE SCALE GENOMIC DNA]</scope>
    <source>
        <strain evidence="5 8">R-45378</strain>
    </source>
</reference>
<feature type="chain" id="PRO_5015052471" description="TIGR03016 family PEP-CTERM system-associated outer membrane protein" evidence="4">
    <location>
        <begin position="22"/>
        <end position="434"/>
    </location>
</feature>
<evidence type="ECO:0000256" key="4">
    <source>
        <dbReference type="SAM" id="SignalP"/>
    </source>
</evidence>
<evidence type="ECO:0000313" key="6">
    <source>
        <dbReference type="EMBL" id="OAI30028.1"/>
    </source>
</evidence>
<name>A0A177NFE6_9GAMM</name>
<dbReference type="AlphaFoldDB" id="A0A177NFE6"/>
<dbReference type="InterPro" id="IPR036942">
    <property type="entry name" value="Beta-barrel_TonB_sf"/>
</dbReference>
<dbReference type="RefSeq" id="WP_064024192.1">
    <property type="nucleotide sequence ID" value="NZ_CP023669.1"/>
</dbReference>
<comment type="caution">
    <text evidence="5">The sequence shown here is derived from an EMBL/GenBank/DDBJ whole genome shotgun (WGS) entry which is preliminary data.</text>
</comment>
<evidence type="ECO:0008006" key="9">
    <source>
        <dbReference type="Google" id="ProtNLM"/>
    </source>
</evidence>
<evidence type="ECO:0000313" key="8">
    <source>
        <dbReference type="Proteomes" id="UP000077857"/>
    </source>
</evidence>
<dbReference type="OrthoDB" id="5572632at2"/>
<keyword evidence="2" id="KW-0472">Membrane</keyword>
<comment type="subcellular location">
    <subcellularLocation>
        <location evidence="1">Cell outer membrane</location>
    </subcellularLocation>
</comment>
<keyword evidence="4" id="KW-0732">Signal</keyword>
<keyword evidence="7" id="KW-1185">Reference proteome</keyword>
<dbReference type="Proteomes" id="UP000077857">
    <property type="component" value="Unassembled WGS sequence"/>
</dbReference>
<protein>
    <recommendedName>
        <fullName evidence="9">TIGR03016 family PEP-CTERM system-associated outer membrane protein</fullName>
    </recommendedName>
</protein>
<dbReference type="Proteomes" id="UP000077734">
    <property type="component" value="Unassembled WGS sequence"/>
</dbReference>
<gene>
    <name evidence="6" type="ORF">A1356_22300</name>
    <name evidence="5" type="ORF">A1507_12180</name>
</gene>
<sequence>MKIKTDFLLPALVLCSGNSYALDLLFEPDFSFKERYDDNLRLQPDPIRDNWVSTLSPALTSGYISENNDLTTKFRWNELIYHGESSLNFSEKLANLNHQFRHELFKTDFGASYLEQSSLSTQLDETGSGNLRTQVPRISKSLSPSFTYFLTEKNSLQLSYNLTDVKFDRPENIASSNAFSDYKNQQFSAIATHAYSQRLSFNLIGSYSKFDSISDISGFGTVRKVAGFDVIPFLSKGTTTYNQNSTTLNYQAGLQYAFSEQLQLSFSAGIRNTDTETVGHTIFNNPLFQSTEFSQNSRTSGHVFSANLTQKSEWGSINLNAGQQLNPASSGTQQTSTTFSAAANYNLSERWSTGINANYLIAETVSTFGDISSSNNRTYAAISPNIRWQWTPEINLDFSYSYRQQYFESNNQTAIGNSVQFQFSYQPQINRQVK</sequence>
<feature type="signal peptide" evidence="4">
    <location>
        <begin position="1"/>
        <end position="21"/>
    </location>
</feature>
<organism evidence="5 8">
    <name type="scientific">Methylomonas koyamae</name>
    <dbReference type="NCBI Taxonomy" id="702114"/>
    <lineage>
        <taxon>Bacteria</taxon>
        <taxon>Pseudomonadati</taxon>
        <taxon>Pseudomonadota</taxon>
        <taxon>Gammaproteobacteria</taxon>
        <taxon>Methylococcales</taxon>
        <taxon>Methylococcaceae</taxon>
        <taxon>Methylomonas</taxon>
    </lineage>
</organism>
<dbReference type="EMBL" id="LUUJ01000077">
    <property type="protein sequence ID" value="OAI16163.1"/>
    <property type="molecule type" value="Genomic_DNA"/>
</dbReference>
<dbReference type="SUPFAM" id="SSF56935">
    <property type="entry name" value="Porins"/>
    <property type="match status" value="1"/>
</dbReference>
<dbReference type="KEGG" id="mko:MKLM6_2351"/>
<dbReference type="Gene3D" id="2.40.170.20">
    <property type="entry name" value="TonB-dependent receptor, beta-barrel domain"/>
    <property type="match status" value="1"/>
</dbReference>
<evidence type="ECO:0000256" key="3">
    <source>
        <dbReference type="ARBA" id="ARBA00023237"/>
    </source>
</evidence>
<evidence type="ECO:0000256" key="1">
    <source>
        <dbReference type="ARBA" id="ARBA00004442"/>
    </source>
</evidence>
<evidence type="ECO:0000313" key="7">
    <source>
        <dbReference type="Proteomes" id="UP000077734"/>
    </source>
</evidence>
<reference evidence="6 7" key="1">
    <citation type="submission" date="2016-03" db="EMBL/GenBank/DDBJ databases">
        <authorList>
            <person name="Heylen K."/>
            <person name="De Vos P."/>
            <person name="Vekeman B."/>
        </authorList>
    </citation>
    <scope>NUCLEOTIDE SEQUENCE [LARGE SCALE GENOMIC DNA]</scope>
    <source>
        <strain evidence="6 7">R-49807</strain>
    </source>
</reference>
<accession>A0A177NFE6</accession>
<dbReference type="GO" id="GO:0009279">
    <property type="term" value="C:cell outer membrane"/>
    <property type="evidence" value="ECO:0007669"/>
    <property type="project" value="UniProtKB-SubCell"/>
</dbReference>
<evidence type="ECO:0000313" key="5">
    <source>
        <dbReference type="EMBL" id="OAI16163.1"/>
    </source>
</evidence>
<dbReference type="EMBL" id="LUUL01000015">
    <property type="protein sequence ID" value="OAI30028.1"/>
    <property type="molecule type" value="Genomic_DNA"/>
</dbReference>
<proteinExistence type="predicted"/>
<evidence type="ECO:0000256" key="2">
    <source>
        <dbReference type="ARBA" id="ARBA00023136"/>
    </source>
</evidence>